<dbReference type="Gene3D" id="3.40.50.1700">
    <property type="entry name" value="Glycoside hydrolase family 3 C-terminal domain"/>
    <property type="match status" value="1"/>
</dbReference>
<dbReference type="SMART" id="SM01217">
    <property type="entry name" value="Fn3_like"/>
    <property type="match status" value="1"/>
</dbReference>
<dbReference type="Proteomes" id="UP000477722">
    <property type="component" value="Unassembled WGS sequence"/>
</dbReference>
<dbReference type="Pfam" id="PF00933">
    <property type="entry name" value="Glyco_hydro_3"/>
    <property type="match status" value="1"/>
</dbReference>
<evidence type="ECO:0000256" key="6">
    <source>
        <dbReference type="SAM" id="SignalP"/>
    </source>
</evidence>
<evidence type="ECO:0000313" key="9">
    <source>
        <dbReference type="Proteomes" id="UP000477722"/>
    </source>
</evidence>
<dbReference type="PANTHER" id="PTHR42721">
    <property type="entry name" value="SUGAR HYDROLASE-RELATED"/>
    <property type="match status" value="1"/>
</dbReference>
<protein>
    <recommendedName>
        <fullName evidence="5">Exo-alpha-(1-&gt;6)-L-arabinopyranosidase</fullName>
    </recommendedName>
</protein>
<dbReference type="RefSeq" id="WP_165297328.1">
    <property type="nucleotide sequence ID" value="NZ_JAAKZZ010000027.1"/>
</dbReference>
<dbReference type="SUPFAM" id="SSF51445">
    <property type="entry name" value="(Trans)glycosidases"/>
    <property type="match status" value="1"/>
</dbReference>
<dbReference type="InterPro" id="IPR005084">
    <property type="entry name" value="CBM6"/>
</dbReference>
<dbReference type="InterPro" id="IPR026891">
    <property type="entry name" value="Fn3-like"/>
</dbReference>
<evidence type="ECO:0000313" key="8">
    <source>
        <dbReference type="EMBL" id="NGO67669.1"/>
    </source>
</evidence>
<dbReference type="GO" id="GO:0031222">
    <property type="term" value="P:arabinan catabolic process"/>
    <property type="evidence" value="ECO:0007669"/>
    <property type="project" value="TreeGrafter"/>
</dbReference>
<comment type="caution">
    <text evidence="8">The sequence shown here is derived from an EMBL/GenBank/DDBJ whole genome shotgun (WGS) entry which is preliminary data.</text>
</comment>
<reference evidence="8 9" key="1">
    <citation type="submission" date="2020-02" db="EMBL/GenBank/DDBJ databases">
        <title>Whole-genome analyses of novel actinobacteria.</title>
        <authorList>
            <person name="Sahin N."/>
            <person name="Tatar D."/>
        </authorList>
    </citation>
    <scope>NUCLEOTIDE SEQUENCE [LARGE SCALE GENOMIC DNA]</scope>
    <source>
        <strain evidence="8 9">SB3404</strain>
    </source>
</reference>
<dbReference type="InterPro" id="IPR036881">
    <property type="entry name" value="Glyco_hydro_3_C_sf"/>
</dbReference>
<dbReference type="EMBL" id="JAAKZZ010000027">
    <property type="protein sequence ID" value="NGO67669.1"/>
    <property type="molecule type" value="Genomic_DNA"/>
</dbReference>
<dbReference type="InterPro" id="IPR002772">
    <property type="entry name" value="Glyco_hydro_3_C"/>
</dbReference>
<feature type="chain" id="PRO_5039391983" description="Exo-alpha-(1-&gt;6)-L-arabinopyranosidase" evidence="6">
    <location>
        <begin position="25"/>
        <end position="995"/>
    </location>
</feature>
<dbReference type="Pfam" id="PF14310">
    <property type="entry name" value="Fn3-like"/>
    <property type="match status" value="1"/>
</dbReference>
<dbReference type="InterPro" id="IPR006311">
    <property type="entry name" value="TAT_signal"/>
</dbReference>
<evidence type="ECO:0000256" key="4">
    <source>
        <dbReference type="ARBA" id="ARBA00058905"/>
    </source>
</evidence>
<organism evidence="8 9">
    <name type="scientific">Streptomyces boncukensis</name>
    <dbReference type="NCBI Taxonomy" id="2711219"/>
    <lineage>
        <taxon>Bacteria</taxon>
        <taxon>Bacillati</taxon>
        <taxon>Actinomycetota</taxon>
        <taxon>Actinomycetes</taxon>
        <taxon>Kitasatosporales</taxon>
        <taxon>Streptomycetaceae</taxon>
        <taxon>Streptomyces</taxon>
    </lineage>
</organism>
<dbReference type="GO" id="GO:0008422">
    <property type="term" value="F:beta-glucosidase activity"/>
    <property type="evidence" value="ECO:0007669"/>
    <property type="project" value="UniProtKB-ARBA"/>
</dbReference>
<dbReference type="SUPFAM" id="SSF49785">
    <property type="entry name" value="Galactose-binding domain-like"/>
    <property type="match status" value="1"/>
</dbReference>
<dbReference type="PRINTS" id="PR00133">
    <property type="entry name" value="GLHYDRLASE3"/>
</dbReference>
<dbReference type="Pfam" id="PF03422">
    <property type="entry name" value="CBM_6"/>
    <property type="match status" value="1"/>
</dbReference>
<dbReference type="Gene3D" id="3.20.20.300">
    <property type="entry name" value="Glycoside hydrolase, family 3, N-terminal domain"/>
    <property type="match status" value="1"/>
</dbReference>
<dbReference type="GO" id="GO:0009044">
    <property type="term" value="F:xylan 1,4-beta-xylosidase activity"/>
    <property type="evidence" value="ECO:0007669"/>
    <property type="project" value="InterPro"/>
</dbReference>
<dbReference type="Gene3D" id="2.60.120.380">
    <property type="match status" value="1"/>
</dbReference>
<dbReference type="InterPro" id="IPR006584">
    <property type="entry name" value="Cellulose-bd_IV"/>
</dbReference>
<dbReference type="InterPro" id="IPR044993">
    <property type="entry name" value="BXL"/>
</dbReference>
<dbReference type="PROSITE" id="PS51175">
    <property type="entry name" value="CBM6"/>
    <property type="match status" value="1"/>
</dbReference>
<dbReference type="SUPFAM" id="SSF52279">
    <property type="entry name" value="Beta-D-glucan exohydrolase, C-terminal domain"/>
    <property type="match status" value="1"/>
</dbReference>
<dbReference type="Pfam" id="PF01915">
    <property type="entry name" value="Glyco_hydro_3_C"/>
    <property type="match status" value="1"/>
</dbReference>
<dbReference type="InterPro" id="IPR017853">
    <property type="entry name" value="GH"/>
</dbReference>
<feature type="signal peptide" evidence="6">
    <location>
        <begin position="1"/>
        <end position="24"/>
    </location>
</feature>
<keyword evidence="2 6" id="KW-0732">Signal</keyword>
<sequence length="995" mass="107379">MTAQGTPRRHLLAAGLTVPLAAGAGLAAAGPAAADARRAAPAAADSGHRFRNPDLPFSDRVEDLLGRLTPEEKVSLLHQHQPAIPRLGIRAFRTGTEALHGVAWLGKATVFPQAVGLASTWNPELVTRIGTAVGDEARGFQHERPPGWGLNLWAPVVNLLRDPRWGRNEEGYSEDPCLTGAIATAYGTGLTGDHPRYLKTAPTLKHYIANNTEKDRTTSDSMLPPRALHEYYEAAFEPAVAAGAVTGVMSAYNLVNGRPATVDPALNDTVRGWTEKDLFHVTDADGPNNLTNSQDYYRTLPEATAAALKAGIDSFTNDSDDPSKTVKALTTALDKGLIGESDLDTAVRHLLGIRMRLGEFDPDGGPYGKIGRSVIDSPAHRELAREAATEAVVLLKNGGGALPLDARRVTKAAVVGPLADTLYTDWYSGTLPYRVTPRQGIAKRLGAAGEVTGGEAVDRIALKNPDSGRYLTAGSGDDGAVLTESGDSAGPTEQFDVFGWGQGIVTLRSAANDRYVGYDGTAFRNDQEQPTGWFVQQQFALEEQDDGTRLVRYAGYETLSDGFGPKTYLKAAADGALSLTTEDDATRYTAETVRDGTAEAVEAARDADAAIVVVGSMPFINGREDHDRTSLALAAPQAELVKAVHRANPRTIVVLQTSYPDTVTWEQRHIPALLWTTHAGQETGNALAAVLFGDRNPAGRLTQTWYRSEDDLPDLLDYDIIDSDRTYLYFRGEPLYPFGHGLSYTTFRYGRPRLSARTLASGGTVTVSVHVTNTGGRDGDEVVQLYTRQRTSRNKQPRRQLRGFRRIHLKAGRGATVRFTLRAEDLAHWDVTRERPVVETSTHDILVGASAEDIRARTRLRVRGEKIPPRDLSGTTRAAAFDAYSGVRLADESKAGGQAVGAEQDRAWIAFRDVDLGGGAAKLTARVAREGRGSGTLTVRLGSPRGPVAATAEVPSTGDRYTYDTVTARLRGARGRRDVYLVFSDALRLSTFSLR</sequence>
<dbReference type="GO" id="GO:0046556">
    <property type="term" value="F:alpha-L-arabinofuranosidase activity"/>
    <property type="evidence" value="ECO:0007669"/>
    <property type="project" value="TreeGrafter"/>
</dbReference>
<dbReference type="Gene3D" id="2.60.120.260">
    <property type="entry name" value="Galactose-binding domain-like"/>
    <property type="match status" value="1"/>
</dbReference>
<dbReference type="Gene3D" id="2.60.40.10">
    <property type="entry name" value="Immunoglobulins"/>
    <property type="match status" value="1"/>
</dbReference>
<evidence type="ECO:0000256" key="2">
    <source>
        <dbReference type="ARBA" id="ARBA00022729"/>
    </source>
</evidence>
<dbReference type="GO" id="GO:0045493">
    <property type="term" value="P:xylan catabolic process"/>
    <property type="evidence" value="ECO:0007669"/>
    <property type="project" value="InterPro"/>
</dbReference>
<dbReference type="SMART" id="SM00606">
    <property type="entry name" value="CBD_IV"/>
    <property type="match status" value="1"/>
</dbReference>
<evidence type="ECO:0000256" key="3">
    <source>
        <dbReference type="ARBA" id="ARBA00022801"/>
    </source>
</evidence>
<dbReference type="SUPFAM" id="SSF50405">
    <property type="entry name" value="Actin-crosslinking proteins"/>
    <property type="match status" value="1"/>
</dbReference>
<dbReference type="InterPro" id="IPR008979">
    <property type="entry name" value="Galactose-bd-like_sf"/>
</dbReference>
<feature type="domain" description="CBM6" evidence="7">
    <location>
        <begin position="874"/>
        <end position="995"/>
    </location>
</feature>
<dbReference type="CDD" id="cd04084">
    <property type="entry name" value="CBM6_xylanase-like"/>
    <property type="match status" value="1"/>
</dbReference>
<accession>A0A6G4WQW9</accession>
<keyword evidence="9" id="KW-1185">Reference proteome</keyword>
<dbReference type="InterPro" id="IPR001764">
    <property type="entry name" value="Glyco_hydro_3_N"/>
</dbReference>
<proteinExistence type="inferred from homology"/>
<dbReference type="CDD" id="cd23343">
    <property type="entry name" value="beta-trefoil_FSCN_BglX-like"/>
    <property type="match status" value="1"/>
</dbReference>
<dbReference type="InterPro" id="IPR008999">
    <property type="entry name" value="Actin-crosslinking"/>
</dbReference>
<name>A0A6G4WQW9_9ACTN</name>
<comment type="similarity">
    <text evidence="1">Belongs to the glycosyl hydrolase 3 family.</text>
</comment>
<evidence type="ECO:0000256" key="1">
    <source>
        <dbReference type="ARBA" id="ARBA00005336"/>
    </source>
</evidence>
<dbReference type="InterPro" id="IPR013783">
    <property type="entry name" value="Ig-like_fold"/>
</dbReference>
<dbReference type="PROSITE" id="PS51318">
    <property type="entry name" value="TAT"/>
    <property type="match status" value="1"/>
</dbReference>
<keyword evidence="3" id="KW-0378">Hydrolase</keyword>
<evidence type="ECO:0000259" key="7">
    <source>
        <dbReference type="PROSITE" id="PS51175"/>
    </source>
</evidence>
<dbReference type="PANTHER" id="PTHR42721:SF3">
    <property type="entry name" value="BETA-D-XYLOSIDASE 5-RELATED"/>
    <property type="match status" value="1"/>
</dbReference>
<gene>
    <name evidence="8" type="ORF">G5C65_04715</name>
</gene>
<dbReference type="InterPro" id="IPR036962">
    <property type="entry name" value="Glyco_hydro_3_N_sf"/>
</dbReference>
<dbReference type="FunFam" id="2.60.40.10:FF:000495">
    <property type="entry name" value="Periplasmic beta-glucosidase"/>
    <property type="match status" value="1"/>
</dbReference>
<comment type="function">
    <text evidence="4">Catalyzes the hydrolysis of a non-reducing terminal alpha-L-arabinopyranosidic linkage in ginsenoside Rb2 (alpha-L-arabinopyranosyl-(1-&gt;6)-alpha-D-glucopyranosyl) to release alpha-D-glucopyranosyl (Rd). It is not able to hydrolyze alpha-L-arabinofuranosyl-(1-&gt;6)-alpha-D-glucopyranosyl (Rc).</text>
</comment>
<dbReference type="AlphaFoldDB" id="A0A6G4WQW9"/>
<dbReference type="GO" id="GO:0030246">
    <property type="term" value="F:carbohydrate binding"/>
    <property type="evidence" value="ECO:0007669"/>
    <property type="project" value="InterPro"/>
</dbReference>
<evidence type="ECO:0000256" key="5">
    <source>
        <dbReference type="ARBA" id="ARBA00074219"/>
    </source>
</evidence>